<name>A0ABV9ZEW8_9PSEU</name>
<keyword evidence="3" id="KW-1185">Reference proteome</keyword>
<feature type="domain" description="VOC" evidence="1">
    <location>
        <begin position="160"/>
        <end position="278"/>
    </location>
</feature>
<feature type="domain" description="VOC" evidence="1">
    <location>
        <begin position="8"/>
        <end position="138"/>
    </location>
</feature>
<dbReference type="CDD" id="cd08347">
    <property type="entry name" value="PcpA_C_like"/>
    <property type="match status" value="1"/>
</dbReference>
<sequence>MTDIAPHGLHHVTAIAGDPQRNVDFYTGVLGLRLVKTTVNFDDPGTYHLYYGDDAGRPASILTFFPWRGVAPGRQGAGLTTATAFSIPPGSLGWWQGHLTAHGAELVAPPRDRETAGQAEEVLTFRDPDGLVIDLVASPGDTRSGWDGVAAIPAEHAVRGLHSVTLTEAQLDPTAAMLTDLLGMNAEGGGERARFDMGREQAGAVVDVAASTDGQRGLQAGGTVHHIAFRAPDGDTQERWRQQLVEAGLKVTPILDRQYFTSIYFREPGGVLFEIATDRPGFDVDEPLLELGRHLKLPPWLEPDREQIQRSLPPLQVDGRTVEGTA</sequence>
<dbReference type="GO" id="GO:0051213">
    <property type="term" value="F:dioxygenase activity"/>
    <property type="evidence" value="ECO:0007669"/>
    <property type="project" value="UniProtKB-KW"/>
</dbReference>
<dbReference type="InterPro" id="IPR052537">
    <property type="entry name" value="Extradiol_RC_dioxygenase"/>
</dbReference>
<dbReference type="Proteomes" id="UP001596175">
    <property type="component" value="Unassembled WGS sequence"/>
</dbReference>
<reference evidence="3" key="1">
    <citation type="journal article" date="2019" name="Int. J. Syst. Evol. Microbiol.">
        <title>The Global Catalogue of Microorganisms (GCM) 10K type strain sequencing project: providing services to taxonomists for standard genome sequencing and annotation.</title>
        <authorList>
            <consortium name="The Broad Institute Genomics Platform"/>
            <consortium name="The Broad Institute Genome Sequencing Center for Infectious Disease"/>
            <person name="Wu L."/>
            <person name="Ma J."/>
        </authorList>
    </citation>
    <scope>NUCLEOTIDE SEQUENCE [LARGE SCALE GENOMIC DNA]</scope>
    <source>
        <strain evidence="3">XZYJ18</strain>
    </source>
</reference>
<dbReference type="Gene3D" id="3.10.180.10">
    <property type="entry name" value="2,3-Dihydroxybiphenyl 1,2-Dioxygenase, domain 1"/>
    <property type="match status" value="2"/>
</dbReference>
<dbReference type="PANTHER" id="PTHR36110:SF2">
    <property type="entry name" value="RING-CLEAVING DIOXYGENASE MHQE-RELATED"/>
    <property type="match status" value="1"/>
</dbReference>
<dbReference type="SUPFAM" id="SSF54593">
    <property type="entry name" value="Glyoxalase/Bleomycin resistance protein/Dihydroxybiphenyl dioxygenase"/>
    <property type="match status" value="1"/>
</dbReference>
<dbReference type="PROSITE" id="PS51819">
    <property type="entry name" value="VOC"/>
    <property type="match status" value="2"/>
</dbReference>
<dbReference type="InterPro" id="IPR037523">
    <property type="entry name" value="VOC_core"/>
</dbReference>
<keyword evidence="2" id="KW-0223">Dioxygenase</keyword>
<accession>A0ABV9ZEW8</accession>
<dbReference type="RefSeq" id="WP_378022119.1">
    <property type="nucleotide sequence ID" value="NZ_JBHSKG010000008.1"/>
</dbReference>
<dbReference type="PANTHER" id="PTHR36110">
    <property type="entry name" value="RING-CLEAVING DIOXYGENASE MHQE-RELATED"/>
    <property type="match status" value="1"/>
</dbReference>
<dbReference type="Pfam" id="PF00903">
    <property type="entry name" value="Glyoxalase"/>
    <property type="match status" value="2"/>
</dbReference>
<keyword evidence="2" id="KW-0560">Oxidoreductase</keyword>
<evidence type="ECO:0000313" key="2">
    <source>
        <dbReference type="EMBL" id="MFC5139939.1"/>
    </source>
</evidence>
<comment type="caution">
    <text evidence="2">The sequence shown here is derived from an EMBL/GenBank/DDBJ whole genome shotgun (WGS) entry which is preliminary data.</text>
</comment>
<dbReference type="InterPro" id="IPR004360">
    <property type="entry name" value="Glyas_Fos-R_dOase_dom"/>
</dbReference>
<evidence type="ECO:0000259" key="1">
    <source>
        <dbReference type="PROSITE" id="PS51819"/>
    </source>
</evidence>
<dbReference type="EMBL" id="JBHSKG010000008">
    <property type="protein sequence ID" value="MFC5139939.1"/>
    <property type="molecule type" value="Genomic_DNA"/>
</dbReference>
<organism evidence="2 3">
    <name type="scientific">Actinomycetospora rhizophila</name>
    <dbReference type="NCBI Taxonomy" id="1416876"/>
    <lineage>
        <taxon>Bacteria</taxon>
        <taxon>Bacillati</taxon>
        <taxon>Actinomycetota</taxon>
        <taxon>Actinomycetes</taxon>
        <taxon>Pseudonocardiales</taxon>
        <taxon>Pseudonocardiaceae</taxon>
        <taxon>Actinomycetospora</taxon>
    </lineage>
</organism>
<protein>
    <submittedName>
        <fullName evidence="2">Ring-cleaving dioxygenase</fullName>
    </submittedName>
</protein>
<dbReference type="InterPro" id="IPR029068">
    <property type="entry name" value="Glyas_Bleomycin-R_OHBP_Dase"/>
</dbReference>
<evidence type="ECO:0000313" key="3">
    <source>
        <dbReference type="Proteomes" id="UP001596175"/>
    </source>
</evidence>
<proteinExistence type="predicted"/>
<gene>
    <name evidence="2" type="ORF">ACFPK1_16995</name>
</gene>